<feature type="region of interest" description="Disordered" evidence="1">
    <location>
        <begin position="1"/>
        <end position="49"/>
    </location>
</feature>
<reference evidence="2" key="1">
    <citation type="submission" date="2021-02" db="EMBL/GenBank/DDBJ databases">
        <authorList>
            <person name="Dougan E. K."/>
            <person name="Rhodes N."/>
            <person name="Thang M."/>
            <person name="Chan C."/>
        </authorList>
    </citation>
    <scope>NUCLEOTIDE SEQUENCE</scope>
</reference>
<evidence type="ECO:0000313" key="2">
    <source>
        <dbReference type="EMBL" id="CAE8651905.1"/>
    </source>
</evidence>
<feature type="non-terminal residue" evidence="2">
    <location>
        <position position="1"/>
    </location>
</feature>
<accession>A0A813IMT2</accession>
<proteinExistence type="predicted"/>
<dbReference type="AlphaFoldDB" id="A0A813IMT2"/>
<dbReference type="Proteomes" id="UP000626109">
    <property type="component" value="Unassembled WGS sequence"/>
</dbReference>
<organism evidence="2 3">
    <name type="scientific">Polarella glacialis</name>
    <name type="common">Dinoflagellate</name>
    <dbReference type="NCBI Taxonomy" id="89957"/>
    <lineage>
        <taxon>Eukaryota</taxon>
        <taxon>Sar</taxon>
        <taxon>Alveolata</taxon>
        <taxon>Dinophyceae</taxon>
        <taxon>Suessiales</taxon>
        <taxon>Suessiaceae</taxon>
        <taxon>Polarella</taxon>
    </lineage>
</organism>
<sequence length="79" mass="8053">AASMAPLPLPSDARPGRDGAGIGRPPAGEAAAPRGGSPAQSSISSLRLRPSPLAVSYPSPMMLLNYPLVVTNVEMLCNQ</sequence>
<evidence type="ECO:0000313" key="3">
    <source>
        <dbReference type="Proteomes" id="UP000626109"/>
    </source>
</evidence>
<gene>
    <name evidence="2" type="ORF">PGLA2088_LOCUS9324</name>
</gene>
<name>A0A813IMT2_POLGL</name>
<evidence type="ECO:0000256" key="1">
    <source>
        <dbReference type="SAM" id="MobiDB-lite"/>
    </source>
</evidence>
<dbReference type="EMBL" id="CAJNNW010010252">
    <property type="protein sequence ID" value="CAE8651905.1"/>
    <property type="molecule type" value="Genomic_DNA"/>
</dbReference>
<protein>
    <submittedName>
        <fullName evidence="2">Uncharacterized protein</fullName>
    </submittedName>
</protein>
<feature type="non-terminal residue" evidence="2">
    <location>
        <position position="79"/>
    </location>
</feature>
<comment type="caution">
    <text evidence="2">The sequence shown here is derived from an EMBL/GenBank/DDBJ whole genome shotgun (WGS) entry which is preliminary data.</text>
</comment>
<feature type="compositionally biased region" description="Low complexity" evidence="1">
    <location>
        <begin position="23"/>
        <end position="49"/>
    </location>
</feature>